<dbReference type="RefSeq" id="XP_070853599.1">
    <property type="nucleotide sequence ID" value="XM_070997498.1"/>
</dbReference>
<name>A0ABM4TUE3_DROSZ</name>
<feature type="compositionally biased region" description="Polar residues" evidence="1">
    <location>
        <begin position="291"/>
        <end position="300"/>
    </location>
</feature>
<feature type="compositionally biased region" description="Basic and acidic residues" evidence="1">
    <location>
        <begin position="235"/>
        <end position="247"/>
    </location>
</feature>
<sequence length="456" mass="53639">MFKNDKSFQSPERCTCSCSPYSKRNEQFPLYAYETSRLRREKNCLENIRLFSSRTEPIYTRQDNHNEDRFCQCQDPKCSFTLDQRTLHELDSPLWNPDRVFDLQAHQNRSPHKESNRPWDSKNTEWDFIPELRLQDSENEDEEEIECEICKTMSRRMLSDTQNRTPPAPTPHHFYRHEDLRYYEGAQSPRTPTNQPPAPTSRYIYKQEESQHYESAKSSRTLTYKPPVPTPHNNNKREVLRHYESDNSLRASKNRPTVPTPQNFNKREDLKHYESYESLRTPKNIPPFPTPQNSLENGNQKNREDLKVRGKPSTTSSKPMTYLRSGEEIKAIVLMQIKEQEALERIKSMAKKAESKTLAIPSVKKTIPETTDRDIQENKCDTSEKSMPTKPSPGKMDFHINADDIARTTIYNPLTRHFQRLFLNVRERQLTMMEELEKMPAQIDEIHRNAAAGKKK</sequence>
<feature type="compositionally biased region" description="Basic and acidic residues" evidence="1">
    <location>
        <begin position="370"/>
        <end position="384"/>
    </location>
</feature>
<evidence type="ECO:0000313" key="3">
    <source>
        <dbReference type="RefSeq" id="XP_070853599.1"/>
    </source>
</evidence>
<keyword evidence="2" id="KW-1185">Reference proteome</keyword>
<evidence type="ECO:0000256" key="1">
    <source>
        <dbReference type="SAM" id="MobiDB-lite"/>
    </source>
</evidence>
<feature type="region of interest" description="Disordered" evidence="1">
    <location>
        <begin position="208"/>
        <end position="320"/>
    </location>
</feature>
<organism evidence="2 3">
    <name type="scientific">Drosophila suzukii</name>
    <name type="common">Spotted-wing drosophila fruit fly</name>
    <dbReference type="NCBI Taxonomy" id="28584"/>
    <lineage>
        <taxon>Eukaryota</taxon>
        <taxon>Metazoa</taxon>
        <taxon>Ecdysozoa</taxon>
        <taxon>Arthropoda</taxon>
        <taxon>Hexapoda</taxon>
        <taxon>Insecta</taxon>
        <taxon>Pterygota</taxon>
        <taxon>Neoptera</taxon>
        <taxon>Endopterygota</taxon>
        <taxon>Diptera</taxon>
        <taxon>Brachycera</taxon>
        <taxon>Muscomorpha</taxon>
        <taxon>Ephydroidea</taxon>
        <taxon>Drosophilidae</taxon>
        <taxon>Drosophila</taxon>
        <taxon>Sophophora</taxon>
    </lineage>
</organism>
<accession>A0ABM4TUE3</accession>
<proteinExistence type="predicted"/>
<protein>
    <submittedName>
        <fullName evidence="3">Uncharacterized protein</fullName>
    </submittedName>
</protein>
<evidence type="ECO:0000313" key="2">
    <source>
        <dbReference type="Proteomes" id="UP001652628"/>
    </source>
</evidence>
<dbReference type="Proteomes" id="UP001652628">
    <property type="component" value="Chromosome X"/>
</dbReference>
<reference evidence="3" key="1">
    <citation type="submission" date="2025-08" db="UniProtKB">
        <authorList>
            <consortium name="RefSeq"/>
        </authorList>
    </citation>
    <scope>IDENTIFICATION</scope>
</reference>
<feature type="compositionally biased region" description="Basic and acidic residues" evidence="1">
    <location>
        <begin position="208"/>
        <end position="217"/>
    </location>
</feature>
<feature type="compositionally biased region" description="Polar residues" evidence="1">
    <location>
        <begin position="248"/>
        <end position="264"/>
    </location>
</feature>
<feature type="compositionally biased region" description="Basic and acidic residues" evidence="1">
    <location>
        <begin position="265"/>
        <end position="277"/>
    </location>
</feature>
<feature type="region of interest" description="Disordered" evidence="1">
    <location>
        <begin position="370"/>
        <end position="397"/>
    </location>
</feature>
<dbReference type="GeneID" id="139353388"/>
<gene>
    <name evidence="3" type="primary">LOC139353388</name>
</gene>